<feature type="compositionally biased region" description="Basic residues" evidence="1">
    <location>
        <begin position="1694"/>
        <end position="1707"/>
    </location>
</feature>
<feature type="region of interest" description="Disordered" evidence="1">
    <location>
        <begin position="436"/>
        <end position="474"/>
    </location>
</feature>
<feature type="compositionally biased region" description="Low complexity" evidence="1">
    <location>
        <begin position="1406"/>
        <end position="1418"/>
    </location>
</feature>
<feature type="compositionally biased region" description="Basic and acidic residues" evidence="1">
    <location>
        <begin position="1369"/>
        <end position="1381"/>
    </location>
</feature>
<feature type="compositionally biased region" description="Basic and acidic residues" evidence="1">
    <location>
        <begin position="1213"/>
        <end position="1223"/>
    </location>
</feature>
<sequence>MTSETYLDLTFERVAKTTVGGGGGGVGSGGIGVNISAMAGGGGGGSGAGGNGSVGGGGTGSTTTPLGPGKRPIRPKLLKLSDITVPHRNRKKTKTKSKERSVSSVRDRIYDDPAYTEDISHLANPLRRSSCTTETLTSMAAKGMMVGNMGSGSSSLGKRSKLTKEFQKLAQEDIGHIAYSSSEDDLRYIRPTSARSDAMGGGGGGRGRSLERSKGFERNDHLGVPGAPGGVGLPADKPEMKRRSEKKSTKQKRNLSLDNKVMQLQQQMQQQQAAEAKDEDRGLDEPPELPQRLALTRYNLGKQRSDEANWQRQPPEYPLDQDEVFSMHSSAKENISVAASTTAASVSNASTSKMHMGRRFLKGEIGIKSFNYYLLKEGLKSSKKFVEKQKSTFQTHQSIPVTQQVATAVLQQSASQLPAKPKPIDKSEENIYEEIFFKDTPPSDEDENQNPAKTGGGGGKQANTNNSGMGPGGAQCQESMYADCELCMQQQCDKADCEYCLAAEGTGGQVVNTRNATVQTQNMSSNKMIGSRSNTSGSLNNNSAATMRSSLENQMSGTSAPILEFQSYNPNNPGVYKIETTPVAITGDFNPILQFQQPNMAQMPPQQSTSTTSTATTTPSEHHQHHHGQHQQHSQQQGQGQLAIHGSSLMGSQHGIQQQFFAYKQPGNLYNPGGQQTAFWTQATGPVGGGRPRTYLVGHIPGAVNSMQRMNTKSSSSSDSLQHPQKFNTFTHMDAGFYNSANANPLLGTGGNNGGNYFPPQPLQPLMYAASRRLGGSQILMDNSGGLGEVPPQIYKSDSRASILSEYSLSRSSDTYYGGLGPRYGSGRHYPSGHMAEPQFENSLMASYAAPGQRRYFGSAESCRFGYDCRRCSLDSGPGGGNLFGNHRGSITAHSNGGGGVGPPPPAAPPQTGPNEKCNYSDQCRYDCRNCDCSSNYFSSDFDDIYSGGGIPRKTAKGTLPSTGGQPPPGALEDFDMAANVERQQALKQNKYAQDFFKHVNDVKRSIYQAEMQRNGNMESMSPKKSQKKENKEKENMPTGVATLPLTKERSPKPTPAPRTSLQQNATTPQPLQRKLQPENLRNNEKPDYASLDRLVASSNTGAIPKTTNQRSSTSPHQSPKSGGKSTEQYLSLEPPEEKRHSKKHSKEMKTSSLTAAHRRKEMPAPPPPSPATYADLQELQQNMADTMRDDTKLERKRKTKTTDNEISPTRQANKDNQREMKTMEATATPVEEARQQQETSNMENKLSAGKTSNSSTTKPDETEESQSLLPVTASEGPPTPSKRAHTPPTNTTPQQQQQLTASTSTFMSVTSVSSLTPLTGSDSREQRDQTEDEDVFYDARSEDSACTAASCSGGGGGSTASHLTSSQQKEDEVEKKKEQKQNASTKVTDTLSSSASAETKHQPSQQLQQQQQQQQQQNLEDEGHCLSNLSTENEQQLQATTTKSLQQQQQQEPLQQQQQQQDEQQSSRDNTMNLHEANKDDDEQQMSKTEMKTSPTVRQHHEIHGSQEKQQQLRVPMDDGNTTTTTTTPTTAMNQNKNNSTNNSSSPTQEALADNVNGPMATTPASKSASSITTTTTTLRVEATSSSKLKVNKQQQSQYAIKQQETETMDKSKDKEEQRNKDKHQHQQQSSGGSKHSSNNKLSAEGQSQQHGGDERREHRRNSMASQRAMEEEISKMHGSSPAGAYGTSQQKSSKKHHRQQRRSPTTHHSSQHQQQQTQQHKTSSPMSTAPLSNLSCDTCCQLEWEQQQQQQHSGKDYLQLHTAVTSACASTASPQTLKPPTLHIGLAGQPPTRAGKRKTSTSGSSNSKERATKTKPEIKTKIIYTNETVTESENMTTTTITTTTTRETGFGRTTTTKKAAITTAKKERDIACSDEMKSKQQAPAHGGQQLMVPVGGAGEMTKRDTRKEEKRKLKESKFREELEKALENVQLEERREEAEHKQDNFERNDILQEIKEISQAITALQHEAEAVDGNKDSKHDEQQHVAETKVDGISDAAAAAAADEAGPQEKDGDANDGAAEAVTTAAAETLSKQTIDNALTEKSAEDEAEPDTEASTTTSTLRQSNNATNTKGEDNVATSAVAAADELQSPTTSTLTTTTAMANTTNISCNSEFAGVTTPVSQQNSSSPKIPLITTCHTTTIHETEATTTTTTTTSSTSRRPTLQRQDYSCLDSSEAQSDDSHLTRESITRESQNDELSSSTLDKIDVSTLPLPALPPKKRRTKLRASPSKHHNRRYGSPQHHQTPHAHSELRDCHSPSEKSTAGSAATKSNEDYQHLSAFQKYVAKRRESLEASSRSFNEKLEARRMHYHMGGSGGGGSSASTSSGAGLHMPTYLFGEHYYGGSGSRQAVAPANKEEIYLNKSGWVQVNTKRSNDENRGYRRSNYGHQNGDLRNTIRVIQIDNTRRSDMTRQALLQHQHAIVEPPKFVSSKVEELIQRNEARLGASNGKRDSALRPGYRIVDPQIASILNERPGFLPVKNLNDHESPPPITPILSPPPAFQDSSIKAKSFDRRRTIASRPSPQPQPIVSNCNLQAGPNNKGMVFSRSFEYDNRRPTPTDTYVETFSRSFDGNLTERPVKPVPMPRDRSPNFSTLTGNSPNYLSKKDSGGGSSGSLRSRDSSPKYQSPAASISSSQSPQTQKTTAYLNTSVKEAPPSYSVASGHSTSPVANRYSPRSQHHERSSFERSKSHNVMGRSRKSQFSRTGSGNVGAAAVVNNLNVSRFRSFDTPMSQRLNSCDSGARSDLSNDELDNEDDDAGSSEFLNTNSYHPSTSPFKSQRQRSLTPDRNESHSSSSSLRKQRSLTPESRSLTPEDRRRKGSQISLMGSRQNSSSRSNTLERKHEKVNISRSSSSSSYSGREHDNHGIGVGGGNGLNVVGSAQYRRSVSRNAKQAEEHRIRRSSEEMY</sequence>
<dbReference type="VEuPathDB" id="VectorBase:MDOMA2_011341"/>
<feature type="region of interest" description="Disordered" evidence="1">
    <location>
        <begin position="2042"/>
        <end position="2077"/>
    </location>
</feature>
<feature type="region of interest" description="Disordered" evidence="1">
    <location>
        <begin position="2511"/>
        <end position="2537"/>
    </location>
</feature>
<feature type="region of interest" description="Disordered" evidence="1">
    <location>
        <begin position="1967"/>
        <end position="2023"/>
    </location>
</feature>
<feature type="compositionally biased region" description="Low complexity" evidence="1">
    <location>
        <begin position="1562"/>
        <end position="1587"/>
    </location>
</feature>
<feature type="region of interest" description="Disordered" evidence="1">
    <location>
        <begin position="1773"/>
        <end position="1818"/>
    </location>
</feature>
<feature type="compositionally biased region" description="Low complexity" evidence="1">
    <location>
        <begin position="1436"/>
        <end position="1465"/>
    </location>
</feature>
<protein>
    <submittedName>
        <fullName evidence="2">Uncharacterized protein</fullName>
    </submittedName>
</protein>
<feature type="compositionally biased region" description="Low complexity" evidence="1">
    <location>
        <begin position="2850"/>
        <end position="2859"/>
    </location>
</feature>
<feature type="region of interest" description="Disordered" evidence="1">
    <location>
        <begin position="1902"/>
        <end position="1921"/>
    </location>
</feature>
<feature type="compositionally biased region" description="Basic and acidic residues" evidence="1">
    <location>
        <begin position="2679"/>
        <end position="2690"/>
    </location>
</feature>
<feature type="compositionally biased region" description="Polar residues" evidence="1">
    <location>
        <begin position="2160"/>
        <end position="2178"/>
    </location>
</feature>
<accession>A0A1I8MNG6</accession>
<feature type="compositionally biased region" description="Polar residues" evidence="1">
    <location>
        <begin position="1097"/>
        <end position="1130"/>
    </location>
</feature>
<feature type="compositionally biased region" description="Basic and acidic residues" evidence="1">
    <location>
        <begin position="2893"/>
        <end position="2908"/>
    </location>
</feature>
<feature type="compositionally biased region" description="Low complexity" evidence="1">
    <location>
        <begin position="2627"/>
        <end position="2646"/>
    </location>
</feature>
<feature type="compositionally biased region" description="Gly residues" evidence="1">
    <location>
        <begin position="44"/>
        <end position="60"/>
    </location>
</feature>
<feature type="compositionally biased region" description="Low complexity" evidence="1">
    <location>
        <begin position="2148"/>
        <end position="2159"/>
    </location>
</feature>
<feature type="compositionally biased region" description="Basic and acidic residues" evidence="1">
    <location>
        <begin position="1968"/>
        <end position="1994"/>
    </location>
</feature>
<gene>
    <name evidence="2" type="primary">101901355</name>
</gene>
<feature type="region of interest" description="Disordered" evidence="1">
    <location>
        <begin position="193"/>
        <end position="292"/>
    </location>
</feature>
<feature type="region of interest" description="Disordered" evidence="1">
    <location>
        <begin position="2142"/>
        <end position="2275"/>
    </location>
</feature>
<feature type="region of interest" description="Disordered" evidence="1">
    <location>
        <begin position="44"/>
        <end position="104"/>
    </location>
</feature>
<evidence type="ECO:0000313" key="2">
    <source>
        <dbReference type="EnsemblMetazoa" id="MDOA006811-PB"/>
    </source>
</evidence>
<feature type="compositionally biased region" description="Acidic residues" evidence="1">
    <location>
        <begin position="2748"/>
        <end position="2760"/>
    </location>
</feature>
<dbReference type="STRING" id="7370.A0A1I8MNG6"/>
<dbReference type="OrthoDB" id="8063016at2759"/>
<feature type="compositionally biased region" description="Polar residues" evidence="1">
    <location>
        <begin position="1058"/>
        <end position="1071"/>
    </location>
</feature>
<feature type="compositionally biased region" description="Polar residues" evidence="1">
    <location>
        <begin position="2591"/>
        <end position="2603"/>
    </location>
</feature>
<dbReference type="EnsemblMetazoa" id="MDOA006811-RB">
    <property type="protein sequence ID" value="MDOA006811-PB"/>
    <property type="gene ID" value="MDOA006811"/>
</dbReference>
<feature type="region of interest" description="Disordered" evidence="1">
    <location>
        <begin position="601"/>
        <end position="641"/>
    </location>
</feature>
<name>A0A1I8MNG6_MUSDO</name>
<feature type="compositionally biased region" description="Low complexity" evidence="1">
    <location>
        <begin position="262"/>
        <end position="272"/>
    </location>
</feature>
<feature type="compositionally biased region" description="Low complexity" evidence="1">
    <location>
        <begin position="601"/>
        <end position="619"/>
    </location>
</feature>
<feature type="compositionally biased region" description="Basic residues" evidence="1">
    <location>
        <begin position="2219"/>
        <end position="2237"/>
    </location>
</feature>
<feature type="compositionally biased region" description="Basic and acidic residues" evidence="1">
    <location>
        <begin position="236"/>
        <end position="248"/>
    </location>
</feature>
<proteinExistence type="predicted"/>
<feature type="region of interest" description="Disordered" evidence="1">
    <location>
        <begin position="1012"/>
        <end position="1733"/>
    </location>
</feature>
<feature type="compositionally biased region" description="Polar residues" evidence="1">
    <location>
        <begin position="2055"/>
        <end position="2072"/>
    </location>
</feature>
<feature type="compositionally biased region" description="Basic and acidic residues" evidence="1">
    <location>
        <begin position="275"/>
        <end position="284"/>
    </location>
</feature>
<feature type="compositionally biased region" description="Polar residues" evidence="1">
    <location>
        <begin position="1383"/>
        <end position="1398"/>
    </location>
</feature>
<feature type="compositionally biased region" description="Low complexity" evidence="1">
    <location>
        <begin position="1523"/>
        <end position="1547"/>
    </location>
</feature>
<organism evidence="2">
    <name type="scientific">Musca domestica</name>
    <name type="common">House fly</name>
    <dbReference type="NCBI Taxonomy" id="7370"/>
    <lineage>
        <taxon>Eukaryota</taxon>
        <taxon>Metazoa</taxon>
        <taxon>Ecdysozoa</taxon>
        <taxon>Arthropoda</taxon>
        <taxon>Hexapoda</taxon>
        <taxon>Insecta</taxon>
        <taxon>Pterygota</taxon>
        <taxon>Neoptera</taxon>
        <taxon>Endopterygota</taxon>
        <taxon>Diptera</taxon>
        <taxon>Brachycera</taxon>
        <taxon>Muscomorpha</taxon>
        <taxon>Muscoidea</taxon>
        <taxon>Muscidae</taxon>
        <taxon>Musca</taxon>
    </lineage>
</organism>
<feature type="compositionally biased region" description="Basic and acidic residues" evidence="1">
    <location>
        <begin position="2249"/>
        <end position="2260"/>
    </location>
</feature>
<reference evidence="2" key="1">
    <citation type="submission" date="2020-05" db="UniProtKB">
        <authorList>
            <consortium name="EnsemblMetazoa"/>
        </authorList>
    </citation>
    <scope>IDENTIFICATION</scope>
    <source>
        <strain evidence="2">Aabys</strain>
    </source>
</reference>
<feature type="region of interest" description="Disordered" evidence="1">
    <location>
        <begin position="2732"/>
        <end position="2908"/>
    </location>
</feature>
<feature type="compositionally biased region" description="Low complexity" evidence="1">
    <location>
        <begin position="1628"/>
        <end position="1642"/>
    </location>
</feature>
<feature type="compositionally biased region" description="Basic and acidic residues" evidence="1">
    <location>
        <begin position="1809"/>
        <end position="1818"/>
    </location>
</feature>
<feature type="compositionally biased region" description="Basic and acidic residues" evidence="1">
    <location>
        <begin position="1605"/>
        <end position="1621"/>
    </location>
</feature>
<feature type="compositionally biased region" description="Low complexity" evidence="1">
    <location>
        <begin position="1595"/>
        <end position="1604"/>
    </location>
</feature>
<feature type="compositionally biased region" description="Polar residues" evidence="1">
    <location>
        <begin position="2660"/>
        <end position="2670"/>
    </location>
</feature>
<feature type="compositionally biased region" description="Low complexity" evidence="1">
    <location>
        <begin position="1708"/>
        <end position="1726"/>
    </location>
</feature>
<feature type="compositionally biased region" description="Polar residues" evidence="1">
    <location>
        <begin position="2763"/>
        <end position="2785"/>
    </location>
</feature>
<dbReference type="VEuPathDB" id="VectorBase:MDOMA2_015867"/>
<feature type="compositionally biased region" description="Basic and acidic residues" evidence="1">
    <location>
        <begin position="208"/>
        <end position="221"/>
    </location>
</feature>
<feature type="compositionally biased region" description="Polar residues" evidence="1">
    <location>
        <begin position="2822"/>
        <end position="2838"/>
    </location>
</feature>
<feature type="compositionally biased region" description="Polar residues" evidence="1">
    <location>
        <begin position="2261"/>
        <end position="2271"/>
    </location>
</feature>
<evidence type="ECO:0000256" key="1">
    <source>
        <dbReference type="SAM" id="MobiDB-lite"/>
    </source>
</evidence>
<feature type="region of interest" description="Disordered" evidence="1">
    <location>
        <begin position="888"/>
        <end position="916"/>
    </location>
</feature>
<feature type="compositionally biased region" description="Polar residues" evidence="1">
    <location>
        <begin position="1237"/>
        <end position="1258"/>
    </location>
</feature>
<feature type="compositionally biased region" description="Basic and acidic residues" evidence="1">
    <location>
        <begin position="2839"/>
        <end position="2848"/>
    </location>
</feature>
<feature type="compositionally biased region" description="Polar residues" evidence="1">
    <location>
        <begin position="2559"/>
        <end position="2573"/>
    </location>
</feature>
<feature type="compositionally biased region" description="Pro residues" evidence="1">
    <location>
        <begin position="902"/>
        <end position="912"/>
    </location>
</feature>
<dbReference type="VEuPathDB" id="VectorBase:MDOA006811"/>
<dbReference type="eggNOG" id="ENOG502RGUA">
    <property type="taxonomic scope" value="Eukaryota"/>
</dbReference>
<feature type="region of interest" description="Disordered" evidence="1">
    <location>
        <begin position="2552"/>
        <end position="2709"/>
    </location>
</feature>
<feature type="compositionally biased region" description="Polar residues" evidence="1">
    <location>
        <begin position="1487"/>
        <end position="1498"/>
    </location>
</feature>
<feature type="compositionally biased region" description="Low complexity" evidence="1">
    <location>
        <begin position="631"/>
        <end position="641"/>
    </location>
</feature>
<feature type="compositionally biased region" description="Basic and acidic residues" evidence="1">
    <location>
        <begin position="2181"/>
        <end position="2195"/>
    </location>
</feature>
<feature type="compositionally biased region" description="Low complexity" evidence="1">
    <location>
        <begin position="1287"/>
        <end position="1322"/>
    </location>
</feature>
<feature type="compositionally biased region" description="Polar residues" evidence="1">
    <location>
        <begin position="2528"/>
        <end position="2537"/>
    </location>
</feature>